<accession>A0A1W6BX15</accession>
<feature type="transmembrane region" description="Helical" evidence="1">
    <location>
        <begin position="26"/>
        <end position="46"/>
    </location>
</feature>
<protein>
    <recommendedName>
        <fullName evidence="4">Yip1 domain-containing protein</fullName>
    </recommendedName>
</protein>
<feature type="transmembrane region" description="Helical" evidence="1">
    <location>
        <begin position="137"/>
        <end position="157"/>
    </location>
</feature>
<dbReference type="EMBL" id="CP020867">
    <property type="protein sequence ID" value="ARJ56607.1"/>
    <property type="molecule type" value="Genomic_DNA"/>
</dbReference>
<dbReference type="KEGG" id="ccun:CCUN_1002"/>
<sequence>MQIPIYSKLKAKLESKGIDNISSGQIAWFVCSVVFTYMLFLLILIANVRSISFEDFRFLTFEVFFKFFTCVFTNHFFLFIFMWIIFIINFFNIKNLIPITLNWIISYCYFVLEINIYFILILCIALCVVFYFLQKRLLYTFLFYFVYMVLTYTLFYLGGGFYK</sequence>
<gene>
    <name evidence="2" type="ORF">CCUN_1002</name>
</gene>
<dbReference type="Proteomes" id="UP000192902">
    <property type="component" value="Chromosome"/>
</dbReference>
<keyword evidence="1" id="KW-0472">Membrane</keyword>
<dbReference type="AlphaFoldDB" id="A0A1W6BX15"/>
<organism evidence="2 3">
    <name type="scientific">Campylobacter cuniculorum DSM 23162 = LMG 24588</name>
    <dbReference type="NCBI Taxonomy" id="1121267"/>
    <lineage>
        <taxon>Bacteria</taxon>
        <taxon>Pseudomonadati</taxon>
        <taxon>Campylobacterota</taxon>
        <taxon>Epsilonproteobacteria</taxon>
        <taxon>Campylobacterales</taxon>
        <taxon>Campylobacteraceae</taxon>
        <taxon>Campylobacter</taxon>
    </lineage>
</organism>
<feature type="transmembrane region" description="Helical" evidence="1">
    <location>
        <begin position="67"/>
        <end position="91"/>
    </location>
</feature>
<evidence type="ECO:0000256" key="1">
    <source>
        <dbReference type="SAM" id="Phobius"/>
    </source>
</evidence>
<feature type="transmembrane region" description="Helical" evidence="1">
    <location>
        <begin position="103"/>
        <end position="130"/>
    </location>
</feature>
<evidence type="ECO:0008006" key="4">
    <source>
        <dbReference type="Google" id="ProtNLM"/>
    </source>
</evidence>
<evidence type="ECO:0000313" key="3">
    <source>
        <dbReference type="Proteomes" id="UP000192902"/>
    </source>
</evidence>
<dbReference type="STRING" id="1121267.CCUN_1002"/>
<keyword evidence="1" id="KW-0812">Transmembrane</keyword>
<reference evidence="2 3" key="1">
    <citation type="submission" date="2017-04" db="EMBL/GenBank/DDBJ databases">
        <title>Complete genome sequence of the Campylobacter cuniculorum type strain LMG24588.</title>
        <authorList>
            <person name="Miller W.G."/>
            <person name="Yee E."/>
            <person name="Revez J."/>
            <person name="Bono J.L."/>
            <person name="Rossi M."/>
        </authorList>
    </citation>
    <scope>NUCLEOTIDE SEQUENCE [LARGE SCALE GENOMIC DNA]</scope>
    <source>
        <strain evidence="2 3">LMG 24588</strain>
    </source>
</reference>
<evidence type="ECO:0000313" key="2">
    <source>
        <dbReference type="EMBL" id="ARJ56607.1"/>
    </source>
</evidence>
<keyword evidence="1" id="KW-1133">Transmembrane helix</keyword>
<name>A0A1W6BX15_9BACT</name>
<proteinExistence type="predicted"/>